<name>A0A5J4TEW8_9EUKA</name>
<evidence type="ECO:0000313" key="3">
    <source>
        <dbReference type="Proteomes" id="UP000324800"/>
    </source>
</evidence>
<evidence type="ECO:0000256" key="1">
    <source>
        <dbReference type="SAM" id="MobiDB-lite"/>
    </source>
</evidence>
<organism evidence="2 3">
    <name type="scientific">Streblomastix strix</name>
    <dbReference type="NCBI Taxonomy" id="222440"/>
    <lineage>
        <taxon>Eukaryota</taxon>
        <taxon>Metamonada</taxon>
        <taxon>Preaxostyla</taxon>
        <taxon>Oxymonadida</taxon>
        <taxon>Streblomastigidae</taxon>
        <taxon>Streblomastix</taxon>
    </lineage>
</organism>
<sequence length="164" mass="17350">MYDTNSFNSGYVVPDQVSTANDAVPLVDNAVGAADISNEQYHGDDQHPLQVSSVLPQANTSTVEEGVVATYARSDHIHHVNLSNGVPLKDSGTGTAGSANKYASAPHKHPLNVDPTVANVPLVNATAAANGTSDYYCRNDHVHPQQLSYHGNITATKFIKTGEL</sequence>
<dbReference type="EMBL" id="SNRW01033640">
    <property type="protein sequence ID" value="KAA6356035.1"/>
    <property type="molecule type" value="Genomic_DNA"/>
</dbReference>
<gene>
    <name evidence="2" type="ORF">EZS28_048438</name>
</gene>
<proteinExistence type="predicted"/>
<dbReference type="Proteomes" id="UP000324800">
    <property type="component" value="Unassembled WGS sequence"/>
</dbReference>
<reference evidence="2 3" key="1">
    <citation type="submission" date="2019-03" db="EMBL/GenBank/DDBJ databases">
        <title>Single cell metagenomics reveals metabolic interactions within the superorganism composed of flagellate Streblomastix strix and complex community of Bacteroidetes bacteria on its surface.</title>
        <authorList>
            <person name="Treitli S.C."/>
            <person name="Kolisko M."/>
            <person name="Husnik F."/>
            <person name="Keeling P."/>
            <person name="Hampl V."/>
        </authorList>
    </citation>
    <scope>NUCLEOTIDE SEQUENCE [LARGE SCALE GENOMIC DNA]</scope>
    <source>
        <strain evidence="2">ST1C</strain>
    </source>
</reference>
<evidence type="ECO:0000313" key="2">
    <source>
        <dbReference type="EMBL" id="KAA6356035.1"/>
    </source>
</evidence>
<accession>A0A5J4TEW8</accession>
<feature type="region of interest" description="Disordered" evidence="1">
    <location>
        <begin position="82"/>
        <end position="113"/>
    </location>
</feature>
<comment type="caution">
    <text evidence="2">The sequence shown here is derived from an EMBL/GenBank/DDBJ whole genome shotgun (WGS) entry which is preliminary data.</text>
</comment>
<protein>
    <submittedName>
        <fullName evidence="2">Uncharacterized protein</fullName>
    </submittedName>
</protein>
<dbReference type="AlphaFoldDB" id="A0A5J4TEW8"/>